<keyword evidence="7" id="KW-0175">Coiled coil</keyword>
<evidence type="ECO:0000256" key="2">
    <source>
        <dbReference type="ARBA" id="ARBA00022448"/>
    </source>
</evidence>
<dbReference type="GO" id="GO:0012505">
    <property type="term" value="C:endomembrane system"/>
    <property type="evidence" value="ECO:0007669"/>
    <property type="project" value="UniProtKB-SubCell"/>
</dbReference>
<dbReference type="GO" id="GO:0006811">
    <property type="term" value="P:monoatomic ion transport"/>
    <property type="evidence" value="ECO:0007669"/>
    <property type="project" value="UniProtKB-KW"/>
</dbReference>
<reference evidence="11 12" key="1">
    <citation type="journal article" date="2011" name="Proc. Natl. Acad. Sci. U.S.A.">
        <title>Niche of harmful alga Aureococcus anophagefferens revealed through ecogenomics.</title>
        <authorList>
            <person name="Gobler C.J."/>
            <person name="Berry D.L."/>
            <person name="Dyhrman S.T."/>
            <person name="Wilhelm S.W."/>
            <person name="Salamov A."/>
            <person name="Lobanov A.V."/>
            <person name="Zhang Y."/>
            <person name="Collier J.L."/>
            <person name="Wurch L.L."/>
            <person name="Kustka A.B."/>
            <person name="Dill B.D."/>
            <person name="Shah M."/>
            <person name="VerBerkmoes N.C."/>
            <person name="Kuo A."/>
            <person name="Terry A."/>
            <person name="Pangilinan J."/>
            <person name="Lindquist E.A."/>
            <person name="Lucas S."/>
            <person name="Paulsen I.T."/>
            <person name="Hattenrath-Lehmann T.K."/>
            <person name="Talmage S.C."/>
            <person name="Walker E.A."/>
            <person name="Koch F."/>
            <person name="Burson A.M."/>
            <person name="Marcoval M.A."/>
            <person name="Tang Y.Z."/>
            <person name="Lecleir G.R."/>
            <person name="Coyne K.J."/>
            <person name="Berg G.M."/>
            <person name="Bertrand E.M."/>
            <person name="Saito M.A."/>
            <person name="Gladyshev V.N."/>
            <person name="Grigoriev I.V."/>
        </authorList>
    </citation>
    <scope>NUCLEOTIDE SEQUENCE [LARGE SCALE GENOMIC DNA]</scope>
    <source>
        <strain evidence="12">CCMP 1984</strain>
    </source>
</reference>
<dbReference type="KEGG" id="aaf:AURANDRAFT_62836"/>
<feature type="domain" description="CASTOR/POLLUX/SYM8 ion channel conserved" evidence="10">
    <location>
        <begin position="710"/>
        <end position="801"/>
    </location>
</feature>
<name>F0Y391_AURAN</name>
<evidence type="ECO:0000256" key="7">
    <source>
        <dbReference type="SAM" id="Coils"/>
    </source>
</evidence>
<dbReference type="OrthoDB" id="414047at2759"/>
<feature type="transmembrane region" description="Helical" evidence="9">
    <location>
        <begin position="455"/>
        <end position="477"/>
    </location>
</feature>
<dbReference type="eggNOG" id="ENOG502QU6W">
    <property type="taxonomic scope" value="Eukaryota"/>
</dbReference>
<dbReference type="InterPro" id="IPR044849">
    <property type="entry name" value="CASTOR/POLLUX/SYM8-like"/>
</dbReference>
<dbReference type="PANTHER" id="PTHR31563">
    <property type="entry name" value="ION CHANNEL POLLUX-RELATED"/>
    <property type="match status" value="1"/>
</dbReference>
<keyword evidence="5" id="KW-0406">Ion transport</keyword>
<keyword evidence="6 9" id="KW-0472">Membrane</keyword>
<dbReference type="Gene3D" id="3.40.50.720">
    <property type="entry name" value="NAD(P)-binding Rossmann-like Domain"/>
    <property type="match status" value="1"/>
</dbReference>
<dbReference type="InterPro" id="IPR010420">
    <property type="entry name" value="CASTOR/POLLUX/SYM8_dom"/>
</dbReference>
<organism evidence="12">
    <name type="scientific">Aureococcus anophagefferens</name>
    <name type="common">Harmful bloom alga</name>
    <dbReference type="NCBI Taxonomy" id="44056"/>
    <lineage>
        <taxon>Eukaryota</taxon>
        <taxon>Sar</taxon>
        <taxon>Stramenopiles</taxon>
        <taxon>Ochrophyta</taxon>
        <taxon>Pelagophyceae</taxon>
        <taxon>Pelagomonadales</taxon>
        <taxon>Pelagomonadaceae</taxon>
        <taxon>Aureococcus</taxon>
    </lineage>
</organism>
<dbReference type="OMA" id="VSWRTHE"/>
<dbReference type="Pfam" id="PF06241">
    <property type="entry name" value="Castor_Poll_mid"/>
    <property type="match status" value="1"/>
</dbReference>
<dbReference type="AlphaFoldDB" id="F0Y391"/>
<dbReference type="EMBL" id="GL833124">
    <property type="protein sequence ID" value="EGB10291.1"/>
    <property type="molecule type" value="Genomic_DNA"/>
</dbReference>
<feature type="compositionally biased region" description="Basic and acidic residues" evidence="8">
    <location>
        <begin position="804"/>
        <end position="824"/>
    </location>
</feature>
<evidence type="ECO:0000256" key="9">
    <source>
        <dbReference type="SAM" id="Phobius"/>
    </source>
</evidence>
<feature type="coiled-coil region" evidence="7">
    <location>
        <begin position="161"/>
        <end position="198"/>
    </location>
</feature>
<accession>F0Y391</accession>
<keyword evidence="12" id="KW-1185">Reference proteome</keyword>
<dbReference type="Proteomes" id="UP000002729">
    <property type="component" value="Unassembled WGS sequence"/>
</dbReference>
<proteinExistence type="predicted"/>
<evidence type="ECO:0000256" key="8">
    <source>
        <dbReference type="SAM" id="MobiDB-lite"/>
    </source>
</evidence>
<keyword evidence="4 9" id="KW-1133">Transmembrane helix</keyword>
<evidence type="ECO:0000256" key="4">
    <source>
        <dbReference type="ARBA" id="ARBA00022989"/>
    </source>
</evidence>
<dbReference type="PANTHER" id="PTHR31563:SF10">
    <property type="entry name" value="ION CHANNEL POLLUX-RELATED"/>
    <property type="match status" value="1"/>
</dbReference>
<feature type="region of interest" description="Disordered" evidence="8">
    <location>
        <begin position="804"/>
        <end position="825"/>
    </location>
</feature>
<keyword evidence="3 9" id="KW-0812">Transmembrane</keyword>
<protein>
    <recommendedName>
        <fullName evidence="10">CASTOR/POLLUX/SYM8 ion channel conserved domain-containing protein</fullName>
    </recommendedName>
</protein>
<evidence type="ECO:0000313" key="12">
    <source>
        <dbReference type="Proteomes" id="UP000002729"/>
    </source>
</evidence>
<feature type="transmembrane region" description="Helical" evidence="9">
    <location>
        <begin position="521"/>
        <end position="542"/>
    </location>
</feature>
<dbReference type="RefSeq" id="XP_009035102.1">
    <property type="nucleotide sequence ID" value="XM_009036854.1"/>
</dbReference>
<dbReference type="InParanoid" id="F0Y391"/>
<evidence type="ECO:0000256" key="5">
    <source>
        <dbReference type="ARBA" id="ARBA00023065"/>
    </source>
</evidence>
<sequence length="1192" mass="128104">MDDEEKALVARGKRKLLQVKIANLSALMLKVGPEPGPYGSASKVTDEMKRFAEECIAEPTSLARFLKRPELPALRASGDLRWRAFVDGVRDVGIVGVGPHAQCHAIMGTVAAICRKMRDDPYRPPPPRKEGRAFARDTAETRTPATAGLFSKEATRLAREKRDAKRAAFAAKRALEAAEDAAREAAYAAADARELEADRAAADDAAAAAAAALDRPEVVDVTGDVVDGADAASFFSTWGVSWRTHESALSDMYSAQKSLTFLVASSPSKIWRKISVSSTVTGMLTRSLGAAGGSGAAAFSGSALGAAGVSRFVSMMSGMLKASAIVTKVVRACVKESLQPKMAHEGKMYYTVIKYAEGAKETSRESFGPLIARAMPRRRKSLATAWRDNCAKADEAPTNSVRQSARDLFRAASSARASMTLRRPKQRVGEAHDKTFEEGGVARWKLKEWLLGHGLGQFVLLFVVACGLVLSGAAAWIGTGAAKTSDYNMSFRDAVWFSWGVFFDPGTQTGLAGDERLAPKVVAVVFSILGFVFNLVLLGLIVERVRLIMATWVQRYGKTVVTGHILVLGWTDRTLFLLGEIAEMAQSHAEGWDREVIVVLGELDERTMRGEIVQAFPSWGRAFPNVDVVCREGKSFEVEDLAKVSAQAAATIISPRDADAQTVSTVLALRAMAAAPQSALLAELRLSQSTHVFHRLGGERRLVPILAATLVDAVLVRCALAPAVGAVCLDLLSFKGNDVEVVDAALAGVEGLCFGEVRRRFEDAVVLGLAPDGATHVVLAPSDDVRVRAGDGLVAVAHDASFADAKKRPPDKGGSKVAPADDCKASAPEDGADIVLEPTKRVLDVALVGWNARVGPLCREIDRHVGAGSRVLILSEKRLEERRVLLEEEGLALDGSKLAIVEEPGLANATLEHLVGFPTDKTQLKRLPLTRLEAAIVMADEASDKRATGGSELQLQDSETVTSTVLLRDLHERLVKHGLATNTLTIVPQLLDILTARVFATNADILEERAETTYDSSDSEDDYERLPDAKPDATFAPIGKTLIVHRNFLETAALTSSALSEFGVQTIRALLGLDFRLGRHAVGEPCLRALDAADVLGERVASYGDAADAVRRRTGGVLLGWSRLRRGPPRFDRDVAYDPPVVNPTAKGEPLPWQRGDGLIVALPPSTYRRQSLAARAKFKAVRAFSKGLLLP</sequence>
<evidence type="ECO:0000259" key="10">
    <source>
        <dbReference type="Pfam" id="PF06241"/>
    </source>
</evidence>
<gene>
    <name evidence="11" type="ORF">AURANDRAFT_62836</name>
</gene>
<feature type="region of interest" description="Disordered" evidence="8">
    <location>
        <begin position="121"/>
        <end position="140"/>
    </location>
</feature>
<keyword evidence="2" id="KW-0813">Transport</keyword>
<evidence type="ECO:0000313" key="11">
    <source>
        <dbReference type="EMBL" id="EGB10291.1"/>
    </source>
</evidence>
<dbReference type="GeneID" id="20224066"/>
<evidence type="ECO:0000256" key="1">
    <source>
        <dbReference type="ARBA" id="ARBA00004127"/>
    </source>
</evidence>
<evidence type="ECO:0000256" key="6">
    <source>
        <dbReference type="ARBA" id="ARBA00023136"/>
    </source>
</evidence>
<comment type="subcellular location">
    <subcellularLocation>
        <location evidence="1">Endomembrane system</location>
        <topology evidence="1">Multi-pass membrane protein</topology>
    </subcellularLocation>
</comment>
<evidence type="ECO:0000256" key="3">
    <source>
        <dbReference type="ARBA" id="ARBA00022692"/>
    </source>
</evidence>